<dbReference type="SUPFAM" id="SSF53474">
    <property type="entry name" value="alpha/beta-Hydrolases"/>
    <property type="match status" value="1"/>
</dbReference>
<evidence type="ECO:0000313" key="4">
    <source>
        <dbReference type="EMBL" id="MBA1836347.1"/>
    </source>
</evidence>
<reference evidence="5 6" key="1">
    <citation type="submission" date="2020-05" db="EMBL/GenBank/DDBJ databases">
        <title>Descriptions of Corynebacterium xxxx sp. nov., Corynebacterium yyyy sp. nov. and Corynebacterium zzzz sp. nov.</title>
        <authorList>
            <person name="Zhang G."/>
        </authorList>
    </citation>
    <scope>NUCLEOTIDE SEQUENCE [LARGE SCALE GENOMIC DNA]</scope>
    <source>
        <strain evidence="5">zg-913</strain>
        <strain evidence="4">Zg-913</strain>
        <strain evidence="3">Zg-915</strain>
        <strain evidence="6">zg-915</strain>
    </source>
</reference>
<dbReference type="InterPro" id="IPR029058">
    <property type="entry name" value="AB_hydrolase_fold"/>
</dbReference>
<evidence type="ECO:0000256" key="1">
    <source>
        <dbReference type="SAM" id="MobiDB-lite"/>
    </source>
</evidence>
<comment type="caution">
    <text evidence="4">The sequence shown here is derived from an EMBL/GenBank/DDBJ whole genome shotgun (WGS) entry which is preliminary data.</text>
</comment>
<feature type="chain" id="PRO_5044661470" evidence="2">
    <location>
        <begin position="24"/>
        <end position="490"/>
    </location>
</feature>
<dbReference type="InterPro" id="IPR000801">
    <property type="entry name" value="Esterase-like"/>
</dbReference>
<protein>
    <submittedName>
        <fullName evidence="4">Esterase family protein</fullName>
    </submittedName>
</protein>
<evidence type="ECO:0000313" key="5">
    <source>
        <dbReference type="Proteomes" id="UP000577408"/>
    </source>
</evidence>
<dbReference type="EMBL" id="JABFEE010000001">
    <property type="protein sequence ID" value="MBA1834261.1"/>
    <property type="molecule type" value="Genomic_DNA"/>
</dbReference>
<organism evidence="4 5">
    <name type="scientific">Corynebacterium wankanglinii</name>
    <dbReference type="NCBI Taxonomy" id="2735136"/>
    <lineage>
        <taxon>Bacteria</taxon>
        <taxon>Bacillati</taxon>
        <taxon>Actinomycetota</taxon>
        <taxon>Actinomycetes</taxon>
        <taxon>Mycobacteriales</taxon>
        <taxon>Corynebacteriaceae</taxon>
        <taxon>Corynebacterium</taxon>
    </lineage>
</organism>
<dbReference type="Pfam" id="PF00756">
    <property type="entry name" value="Esterase"/>
    <property type="match status" value="1"/>
</dbReference>
<dbReference type="AlphaFoldDB" id="A0A7V9A105"/>
<proteinExistence type="predicted"/>
<evidence type="ECO:0000313" key="3">
    <source>
        <dbReference type="EMBL" id="MBA1834261.1"/>
    </source>
</evidence>
<feature type="signal peptide" evidence="2">
    <location>
        <begin position="1"/>
        <end position="23"/>
    </location>
</feature>
<keyword evidence="5" id="KW-1185">Reference proteome</keyword>
<dbReference type="EMBL" id="JABFED010000001">
    <property type="protein sequence ID" value="MBA1836347.1"/>
    <property type="molecule type" value="Genomic_DNA"/>
</dbReference>
<accession>A0A7V9A105</accession>
<feature type="region of interest" description="Disordered" evidence="1">
    <location>
        <begin position="110"/>
        <end position="154"/>
    </location>
</feature>
<gene>
    <name evidence="4" type="ORF">HMA55_00155</name>
    <name evidence="3" type="ORF">HMC16_00710</name>
</gene>
<evidence type="ECO:0000256" key="2">
    <source>
        <dbReference type="SAM" id="SignalP"/>
    </source>
</evidence>
<evidence type="ECO:0000313" key="6">
    <source>
        <dbReference type="Proteomes" id="UP000581408"/>
    </source>
</evidence>
<accession>A0A838CGC2</accession>
<dbReference type="Gene3D" id="3.40.50.1820">
    <property type="entry name" value="alpha/beta hydrolase"/>
    <property type="match status" value="1"/>
</dbReference>
<dbReference type="RefSeq" id="WP_181193851.1">
    <property type="nucleotide sequence ID" value="NZ_JABFEE010000001.1"/>
</dbReference>
<dbReference type="Proteomes" id="UP000577408">
    <property type="component" value="Unassembled WGS sequence"/>
</dbReference>
<dbReference type="Proteomes" id="UP000581408">
    <property type="component" value="Unassembled WGS sequence"/>
</dbReference>
<keyword evidence="2" id="KW-0732">Signal</keyword>
<name>A0A7V9A105_9CORY</name>
<sequence>MKLSRSAIAVAAAALVAAGSVPAVQYVAATDSAETVSTSDKAVTTLDPAVSVVESTIATPSSSPAEAPSGVTETTSTGASPEATTSAAPPVTTTTKVEVVDKVVAAEDPAKLASEPVDGANPRVEGTQPAAVPEESVGHPSIKPLGETPKTQTGADQRWVKILKDNEGVWANEAIRVHSPSMGRDIPVAIFRATGANGQLVSDAPTVYLLNGAGGSEQNSDWVAQAFREMYDTYGRSGVNVVVPMEGAFSYYVDWAAAPPVENVFYKGKQMWSTFLAHELPQVVEPYMNADQDRRAVAGLSMAATSVLLLAEHNPGFYDAVGSFSGCAATSTPLPWEFVNLTVDRGAPGVMAPEYVFGPRGSDYNRHNDALVNAADLKGTGVYLSTGTGLAGETDMAGYLKNRLIGAGVDPNEASSRAFFNAMTLQAEGGAIEAAMNACTHDLMVKMRANDVKIDHAELRNVGTHSWGSWRDDLKLSYDKVFKQALGLDK</sequence>
<feature type="region of interest" description="Disordered" evidence="1">
    <location>
        <begin position="55"/>
        <end position="93"/>
    </location>
</feature>